<dbReference type="InterPro" id="IPR036779">
    <property type="entry name" value="LysM_dom_sf"/>
</dbReference>
<gene>
    <name evidence="3" type="ordered locus">Sthe_0278</name>
</gene>
<feature type="domain" description="LysM" evidence="2">
    <location>
        <begin position="88"/>
        <end position="132"/>
    </location>
</feature>
<dbReference type="InterPro" id="IPR018392">
    <property type="entry name" value="LysM"/>
</dbReference>
<dbReference type="InParanoid" id="D1C6V6"/>
<keyword evidence="4" id="KW-1185">Reference proteome</keyword>
<dbReference type="SMART" id="SM00257">
    <property type="entry name" value="LysM"/>
    <property type="match status" value="1"/>
</dbReference>
<dbReference type="Pfam" id="PF01476">
    <property type="entry name" value="LysM"/>
    <property type="match status" value="1"/>
</dbReference>
<protein>
    <submittedName>
        <fullName evidence="3">Peptidoglycan-binding LysM</fullName>
    </submittedName>
</protein>
<dbReference type="HOGENOM" id="CLU_1853950_0_0_0"/>
<dbReference type="PROSITE" id="PS51782">
    <property type="entry name" value="LYSM"/>
    <property type="match status" value="1"/>
</dbReference>
<dbReference type="PROSITE" id="PS51257">
    <property type="entry name" value="PROKAR_LIPOPROTEIN"/>
    <property type="match status" value="1"/>
</dbReference>
<name>D1C6V6_SPHTD</name>
<dbReference type="PANTHER" id="PTHR33734">
    <property type="entry name" value="LYSM DOMAIN-CONTAINING GPI-ANCHORED PROTEIN 2"/>
    <property type="match status" value="1"/>
</dbReference>
<dbReference type="Gene3D" id="3.10.350.10">
    <property type="entry name" value="LysM domain"/>
    <property type="match status" value="1"/>
</dbReference>
<dbReference type="eggNOG" id="COG1388">
    <property type="taxonomic scope" value="Bacteria"/>
</dbReference>
<reference evidence="3 4" key="2">
    <citation type="journal article" date="2010" name="Stand. Genomic Sci.">
        <title>Complete genome sequence of Desulfohalobium retbaense type strain (HR(100)).</title>
        <authorList>
            <person name="Spring S."/>
            <person name="Nolan M."/>
            <person name="Lapidus A."/>
            <person name="Glavina Del Rio T."/>
            <person name="Copeland A."/>
            <person name="Tice H."/>
            <person name="Cheng J.F."/>
            <person name="Lucas S."/>
            <person name="Land M."/>
            <person name="Chen F."/>
            <person name="Bruce D."/>
            <person name="Goodwin L."/>
            <person name="Pitluck S."/>
            <person name="Ivanova N."/>
            <person name="Mavromatis K."/>
            <person name="Mikhailova N."/>
            <person name="Pati A."/>
            <person name="Chen A."/>
            <person name="Palaniappan K."/>
            <person name="Hauser L."/>
            <person name="Chang Y.J."/>
            <person name="Jeffries C.D."/>
            <person name="Munk C."/>
            <person name="Kiss H."/>
            <person name="Chain P."/>
            <person name="Han C."/>
            <person name="Brettin T."/>
            <person name="Detter J.C."/>
            <person name="Schuler E."/>
            <person name="Goker M."/>
            <person name="Rohde M."/>
            <person name="Bristow J."/>
            <person name="Eisen J.A."/>
            <person name="Markowitz V."/>
            <person name="Hugenholtz P."/>
            <person name="Kyrpides N.C."/>
            <person name="Klenk H.P."/>
        </authorList>
    </citation>
    <scope>NUCLEOTIDE SEQUENCE [LARGE SCALE GENOMIC DNA]</scope>
    <source>
        <strain evidence="4">ATCC 49802 / DSM 20745 / S 6022</strain>
    </source>
</reference>
<evidence type="ECO:0000259" key="2">
    <source>
        <dbReference type="PROSITE" id="PS51782"/>
    </source>
</evidence>
<dbReference type="PANTHER" id="PTHR33734:SF22">
    <property type="entry name" value="MEMBRANE-BOUND LYTIC MUREIN TRANSGLYCOSYLASE D"/>
    <property type="match status" value="1"/>
</dbReference>
<evidence type="ECO:0000256" key="1">
    <source>
        <dbReference type="SAM" id="MobiDB-lite"/>
    </source>
</evidence>
<dbReference type="GO" id="GO:0008932">
    <property type="term" value="F:lytic endotransglycosylase activity"/>
    <property type="evidence" value="ECO:0007669"/>
    <property type="project" value="TreeGrafter"/>
</dbReference>
<dbReference type="CDD" id="cd00118">
    <property type="entry name" value="LysM"/>
    <property type="match status" value="1"/>
</dbReference>
<dbReference type="KEGG" id="sti:Sthe_0278"/>
<organism evidence="3 4">
    <name type="scientific">Sphaerobacter thermophilus (strain ATCC 49802 / DSM 20745 / KCCM 41009 / NCIMB 13125 / S 6022)</name>
    <dbReference type="NCBI Taxonomy" id="479434"/>
    <lineage>
        <taxon>Bacteria</taxon>
        <taxon>Pseudomonadati</taxon>
        <taxon>Thermomicrobiota</taxon>
        <taxon>Thermomicrobia</taxon>
        <taxon>Sphaerobacterales</taxon>
        <taxon>Sphaerobacterineae</taxon>
        <taxon>Sphaerobacteraceae</taxon>
        <taxon>Sphaerobacter</taxon>
    </lineage>
</organism>
<evidence type="ECO:0000313" key="3">
    <source>
        <dbReference type="EMBL" id="ACZ37717.1"/>
    </source>
</evidence>
<feature type="region of interest" description="Disordered" evidence="1">
    <location>
        <begin position="60"/>
        <end position="87"/>
    </location>
</feature>
<dbReference type="EMBL" id="CP001823">
    <property type="protein sequence ID" value="ACZ37717.1"/>
    <property type="molecule type" value="Genomic_DNA"/>
</dbReference>
<dbReference type="OrthoDB" id="144484at2"/>
<dbReference type="Proteomes" id="UP000002027">
    <property type="component" value="Chromosome 1"/>
</dbReference>
<proteinExistence type="predicted"/>
<reference evidence="4" key="1">
    <citation type="submission" date="2009-11" db="EMBL/GenBank/DDBJ databases">
        <title>The complete chromosome 1 of Sphaerobacter thermophilus DSM 20745.</title>
        <authorList>
            <person name="Lucas S."/>
            <person name="Copeland A."/>
            <person name="Lapidus A."/>
            <person name="Glavina del Rio T."/>
            <person name="Dalin E."/>
            <person name="Tice H."/>
            <person name="Bruce D."/>
            <person name="Goodwin L."/>
            <person name="Pitluck S."/>
            <person name="Kyrpides N."/>
            <person name="Mavromatis K."/>
            <person name="Ivanova N."/>
            <person name="Mikhailova N."/>
            <person name="LaButti K.M."/>
            <person name="Clum A."/>
            <person name="Sun H.I."/>
            <person name="Brettin T."/>
            <person name="Detter J.C."/>
            <person name="Han C."/>
            <person name="Larimer F."/>
            <person name="Land M."/>
            <person name="Hauser L."/>
            <person name="Markowitz V."/>
            <person name="Cheng J.F."/>
            <person name="Hugenholtz P."/>
            <person name="Woyke T."/>
            <person name="Wu D."/>
            <person name="Steenblock K."/>
            <person name="Schneider S."/>
            <person name="Pukall R."/>
            <person name="Goeker M."/>
            <person name="Klenk H.P."/>
            <person name="Eisen J.A."/>
        </authorList>
    </citation>
    <scope>NUCLEOTIDE SEQUENCE [LARGE SCALE GENOMIC DNA]</scope>
    <source>
        <strain evidence="4">ATCC 49802 / DSM 20745 / S 6022</strain>
    </source>
</reference>
<dbReference type="CAZy" id="CBM50">
    <property type="family name" value="Carbohydrate-Binding Module Family 50"/>
</dbReference>
<dbReference type="RefSeq" id="WP_012870765.1">
    <property type="nucleotide sequence ID" value="NC_013523.1"/>
</dbReference>
<dbReference type="STRING" id="479434.Sthe_0278"/>
<accession>D1C6V6</accession>
<sequence>MGLALKPPGPGAARRLRALVPLVAIAAALLTGCLPRGTDTTETPTVIASPTSIPMLKIVTPTPGPPPVTPTPADQGAEDAPDEQATSNTYVVQPGDTLYGIAVQLNVDPQALAEANGITDPSWLQAGQVLIVPGRDEP</sequence>
<dbReference type="SUPFAM" id="SSF54106">
    <property type="entry name" value="LysM domain"/>
    <property type="match status" value="1"/>
</dbReference>
<dbReference type="AlphaFoldDB" id="D1C6V6"/>
<evidence type="ECO:0000313" key="4">
    <source>
        <dbReference type="Proteomes" id="UP000002027"/>
    </source>
</evidence>